<evidence type="ECO:0000256" key="3">
    <source>
        <dbReference type="ARBA" id="ARBA00023224"/>
    </source>
</evidence>
<comment type="similarity">
    <text evidence="4">Belongs to the methyl-accepting chemotaxis (MCP) protein family.</text>
</comment>
<dbReference type="InterPro" id="IPR039379">
    <property type="entry name" value="Protoglobin_sensor_dom"/>
</dbReference>
<dbReference type="InterPro" id="IPR004089">
    <property type="entry name" value="MCPsignal_dom"/>
</dbReference>
<feature type="domain" description="Methyl-accepting transducer" evidence="6">
    <location>
        <begin position="196"/>
        <end position="411"/>
    </location>
</feature>
<dbReference type="GO" id="GO:0006935">
    <property type="term" value="P:chemotaxis"/>
    <property type="evidence" value="ECO:0007669"/>
    <property type="project" value="InterPro"/>
</dbReference>
<dbReference type="InterPro" id="IPR004090">
    <property type="entry name" value="Chemotax_Me-accpt_rcpt"/>
</dbReference>
<dbReference type="Gene3D" id="1.10.490.10">
    <property type="entry name" value="Globins"/>
    <property type="match status" value="1"/>
</dbReference>
<accession>A0A939J4B3</accession>
<dbReference type="InterPro" id="IPR000727">
    <property type="entry name" value="T_SNARE_dom"/>
</dbReference>
<dbReference type="PRINTS" id="PR00260">
    <property type="entry name" value="CHEMTRNSDUCR"/>
</dbReference>
<dbReference type="Pfam" id="PF11563">
    <property type="entry name" value="Protoglobin"/>
    <property type="match status" value="1"/>
</dbReference>
<evidence type="ECO:0000256" key="4">
    <source>
        <dbReference type="ARBA" id="ARBA00029447"/>
    </source>
</evidence>
<dbReference type="PROSITE" id="PS50111">
    <property type="entry name" value="CHEMOTAXIS_TRANSDUC_2"/>
    <property type="match status" value="1"/>
</dbReference>
<evidence type="ECO:0000259" key="7">
    <source>
        <dbReference type="PROSITE" id="PS50192"/>
    </source>
</evidence>
<evidence type="ECO:0000256" key="2">
    <source>
        <dbReference type="ARBA" id="ARBA00022519"/>
    </source>
</evidence>
<dbReference type="PROSITE" id="PS50192">
    <property type="entry name" value="T_SNARE"/>
    <property type="match status" value="1"/>
</dbReference>
<dbReference type="GO" id="GO:0019825">
    <property type="term" value="F:oxygen binding"/>
    <property type="evidence" value="ECO:0007669"/>
    <property type="project" value="InterPro"/>
</dbReference>
<dbReference type="SMART" id="SM00283">
    <property type="entry name" value="MA"/>
    <property type="match status" value="1"/>
</dbReference>
<dbReference type="InterPro" id="IPR012292">
    <property type="entry name" value="Globin/Proto"/>
</dbReference>
<dbReference type="GO" id="GO:0007165">
    <property type="term" value="P:signal transduction"/>
    <property type="evidence" value="ECO:0007669"/>
    <property type="project" value="UniProtKB-KW"/>
</dbReference>
<dbReference type="InterPro" id="IPR009050">
    <property type="entry name" value="Globin-like_sf"/>
</dbReference>
<evidence type="ECO:0000256" key="1">
    <source>
        <dbReference type="ARBA" id="ARBA00004429"/>
    </source>
</evidence>
<dbReference type="InterPro" id="IPR044398">
    <property type="entry name" value="Globin-sensor_dom"/>
</dbReference>
<dbReference type="Pfam" id="PF00015">
    <property type="entry name" value="MCPsignal"/>
    <property type="match status" value="1"/>
</dbReference>
<organism evidence="8 9">
    <name type="scientific">Roseibium aggregatum</name>
    <dbReference type="NCBI Taxonomy" id="187304"/>
    <lineage>
        <taxon>Bacteria</taxon>
        <taxon>Pseudomonadati</taxon>
        <taxon>Pseudomonadota</taxon>
        <taxon>Alphaproteobacteria</taxon>
        <taxon>Hyphomicrobiales</taxon>
        <taxon>Stappiaceae</taxon>
        <taxon>Roseibium</taxon>
    </lineage>
</organism>
<comment type="subcellular location">
    <subcellularLocation>
        <location evidence="1">Cell inner membrane</location>
        <topology evidence="1">Multi-pass membrane protein</topology>
    </subcellularLocation>
</comment>
<dbReference type="RefSeq" id="WP_207141269.1">
    <property type="nucleotide sequence ID" value="NZ_JAEKJZ010000002.1"/>
</dbReference>
<evidence type="ECO:0000256" key="5">
    <source>
        <dbReference type="PROSITE-ProRule" id="PRU00284"/>
    </source>
</evidence>
<dbReference type="GO" id="GO:0005886">
    <property type="term" value="C:plasma membrane"/>
    <property type="evidence" value="ECO:0007669"/>
    <property type="project" value="UniProtKB-SubCell"/>
</dbReference>
<keyword evidence="2" id="KW-1003">Cell membrane</keyword>
<dbReference type="AlphaFoldDB" id="A0A939J4B3"/>
<name>A0A939J4B3_9HYPH</name>
<evidence type="ECO:0000259" key="6">
    <source>
        <dbReference type="PROSITE" id="PS50111"/>
    </source>
</evidence>
<gene>
    <name evidence="8" type="ORF">JF539_13925</name>
</gene>
<dbReference type="Gene3D" id="1.10.287.950">
    <property type="entry name" value="Methyl-accepting chemotaxis protein"/>
    <property type="match status" value="1"/>
</dbReference>
<proteinExistence type="inferred from homology"/>
<dbReference type="GO" id="GO:0004888">
    <property type="term" value="F:transmembrane signaling receptor activity"/>
    <property type="evidence" value="ECO:0007669"/>
    <property type="project" value="InterPro"/>
</dbReference>
<dbReference type="PANTHER" id="PTHR32089:SF112">
    <property type="entry name" value="LYSOZYME-LIKE PROTEIN-RELATED"/>
    <property type="match status" value="1"/>
</dbReference>
<dbReference type="EMBL" id="JAEKJZ010000002">
    <property type="protein sequence ID" value="MBN9671442.1"/>
    <property type="molecule type" value="Genomic_DNA"/>
</dbReference>
<dbReference type="CDD" id="cd01068">
    <property type="entry name" value="globin_sensor"/>
    <property type="match status" value="1"/>
</dbReference>
<dbReference type="Proteomes" id="UP000664096">
    <property type="component" value="Unassembled WGS sequence"/>
</dbReference>
<keyword evidence="2" id="KW-0472">Membrane</keyword>
<evidence type="ECO:0000313" key="9">
    <source>
        <dbReference type="Proteomes" id="UP000664096"/>
    </source>
</evidence>
<protein>
    <submittedName>
        <fullName evidence="8">Globin-coupled sensor protein</fullName>
    </submittedName>
</protein>
<feature type="domain" description="T-SNARE coiled-coil homology" evidence="7">
    <location>
        <begin position="341"/>
        <end position="403"/>
    </location>
</feature>
<dbReference type="SUPFAM" id="SSF58104">
    <property type="entry name" value="Methyl-accepting chemotaxis protein (MCP) signaling domain"/>
    <property type="match status" value="1"/>
</dbReference>
<keyword evidence="2" id="KW-0997">Cell inner membrane</keyword>
<evidence type="ECO:0000313" key="8">
    <source>
        <dbReference type="EMBL" id="MBN9671442.1"/>
    </source>
</evidence>
<dbReference type="PANTHER" id="PTHR32089">
    <property type="entry name" value="METHYL-ACCEPTING CHEMOTAXIS PROTEIN MCPB"/>
    <property type="match status" value="1"/>
</dbReference>
<dbReference type="GO" id="GO:0020037">
    <property type="term" value="F:heme binding"/>
    <property type="evidence" value="ECO:0007669"/>
    <property type="project" value="InterPro"/>
</dbReference>
<reference evidence="8" key="1">
    <citation type="submission" date="2020-12" db="EMBL/GenBank/DDBJ databases">
        <title>Oil enriched cultivation method for isolating marine PHA-producing bacteria.</title>
        <authorList>
            <person name="Zheng W."/>
            <person name="Yu S."/>
            <person name="Huang Y."/>
        </authorList>
    </citation>
    <scope>NUCLEOTIDE SEQUENCE</scope>
    <source>
        <strain evidence="8">SY-2-12</strain>
    </source>
</reference>
<comment type="caution">
    <text evidence="8">The sequence shown here is derived from an EMBL/GenBank/DDBJ whole genome shotgun (WGS) entry which is preliminary data.</text>
</comment>
<dbReference type="SUPFAM" id="SSF46458">
    <property type="entry name" value="Globin-like"/>
    <property type="match status" value="1"/>
</dbReference>
<sequence>MGKNNQALEDRLKFFQITDEERGIAKSLWVSLKPELPAILERFYDHVKTIPHLRTLVGDQQARLIAAQTAHWEELFAGKLDQSYQDGAQRIGLAHVRIGLDPSWYIGSYSFLIAELSNVLAKKRFLSAAKRARMMNVISKLVMLDMDVAVSAYHDKMVDDAVERERALKDAIGDFQQTLGATVDALGTASDQLEVTSGSLSGETGVITDRMSRMDASSGETAMGVQSSATATEEMSASITEIGRQAAQSRELSLRAVDEARHTNQSIARLVEFADKVGSVIGLISDIAGQTNLLALNATIEAARAGEMGKGFAVVAAEVKELASQTTKATDDITEQIASIQQATRESVRDIEGITTIIGDLSEIATGIASAVEQQSSATSEISASVQIAAQGTQEFTQEITAVRGSVESVAGTVESIRNMSAQLKSQSESLHNQADRFFSAINRDVA</sequence>
<keyword evidence="3 5" id="KW-0807">Transducer</keyword>